<keyword evidence="3" id="KW-0596">Phosphopantetheine</keyword>
<dbReference type="SMART" id="SM01294">
    <property type="entry name" value="PKS_PP_betabranch"/>
    <property type="match status" value="1"/>
</dbReference>
<dbReference type="SUPFAM" id="SSF53901">
    <property type="entry name" value="Thiolase-like"/>
    <property type="match status" value="2"/>
</dbReference>
<dbReference type="Pfam" id="PF02801">
    <property type="entry name" value="Ketoacyl-synt_C"/>
    <property type="match status" value="2"/>
</dbReference>
<dbReference type="SMART" id="SM00826">
    <property type="entry name" value="PKS_DH"/>
    <property type="match status" value="1"/>
</dbReference>
<dbReference type="PROSITE" id="PS00606">
    <property type="entry name" value="KS3_1"/>
    <property type="match status" value="2"/>
</dbReference>
<dbReference type="InterPro" id="IPR016039">
    <property type="entry name" value="Thiolase-like"/>
</dbReference>
<dbReference type="Gene3D" id="1.10.1200.10">
    <property type="entry name" value="ACP-like"/>
    <property type="match status" value="2"/>
</dbReference>
<proteinExistence type="predicted"/>
<dbReference type="Gene3D" id="3.30.70.3290">
    <property type="match status" value="2"/>
</dbReference>
<dbReference type="InterPro" id="IPR049551">
    <property type="entry name" value="PKS_DH_C"/>
</dbReference>
<dbReference type="Pfam" id="PF14765">
    <property type="entry name" value="PS-DH"/>
    <property type="match status" value="1"/>
</dbReference>
<evidence type="ECO:0000259" key="12">
    <source>
        <dbReference type="PROSITE" id="PS52019"/>
    </source>
</evidence>
<comment type="caution">
    <text evidence="13">The sequence shown here is derived from an EMBL/GenBank/DDBJ whole genome shotgun (WGS) entry which is preliminary data.</text>
</comment>
<dbReference type="InterPro" id="IPR006162">
    <property type="entry name" value="Ppantetheine_attach_site"/>
</dbReference>
<dbReference type="InterPro" id="IPR014030">
    <property type="entry name" value="Ketoacyl_synth_N"/>
</dbReference>
<evidence type="ECO:0000256" key="4">
    <source>
        <dbReference type="ARBA" id="ARBA00022553"/>
    </source>
</evidence>
<dbReference type="SMART" id="SM00823">
    <property type="entry name" value="PKS_PP"/>
    <property type="match status" value="2"/>
</dbReference>
<dbReference type="InterPro" id="IPR014043">
    <property type="entry name" value="Acyl_transferase_dom"/>
</dbReference>
<dbReference type="Gene3D" id="3.40.47.10">
    <property type="match status" value="2"/>
</dbReference>
<dbReference type="SMART" id="SM00825">
    <property type="entry name" value="PKS_KS"/>
    <property type="match status" value="2"/>
</dbReference>
<comment type="pathway">
    <text evidence="2">Antibiotic biosynthesis.</text>
</comment>
<feature type="domain" description="PKS/mFAS DH" evidence="12">
    <location>
        <begin position="879"/>
        <end position="1137"/>
    </location>
</feature>
<evidence type="ECO:0000259" key="11">
    <source>
        <dbReference type="PROSITE" id="PS52004"/>
    </source>
</evidence>
<dbReference type="Gene3D" id="3.40.366.10">
    <property type="entry name" value="Malonyl-Coenzyme A Acyl Carrier Protein, domain 2"/>
    <property type="match status" value="2"/>
</dbReference>
<evidence type="ECO:0000256" key="8">
    <source>
        <dbReference type="ARBA" id="ARBA00023315"/>
    </source>
</evidence>
<evidence type="ECO:0000259" key="10">
    <source>
        <dbReference type="PROSITE" id="PS50075"/>
    </source>
</evidence>
<evidence type="ECO:0000313" key="14">
    <source>
        <dbReference type="Proteomes" id="UP001519332"/>
    </source>
</evidence>
<dbReference type="SUPFAM" id="SSF52151">
    <property type="entry name" value="FabD/lysophospholipase-like"/>
    <property type="match status" value="2"/>
</dbReference>
<keyword evidence="6" id="KW-0045">Antibiotic biosynthesis</keyword>
<dbReference type="InterPro" id="IPR042104">
    <property type="entry name" value="PKS_dehydratase_sf"/>
</dbReference>
<dbReference type="InterPro" id="IPR001227">
    <property type="entry name" value="Ac_transferase_dom_sf"/>
</dbReference>
<dbReference type="InterPro" id="IPR057326">
    <property type="entry name" value="KR_dom"/>
</dbReference>
<gene>
    <name evidence="13" type="ORF">JOF56_009039</name>
</gene>
<dbReference type="Pfam" id="PF08990">
    <property type="entry name" value="Docking"/>
    <property type="match status" value="1"/>
</dbReference>
<dbReference type="EMBL" id="JAGINW010000001">
    <property type="protein sequence ID" value="MBP2328654.1"/>
    <property type="molecule type" value="Genomic_DNA"/>
</dbReference>
<feature type="domain" description="Carrier" evidence="10">
    <location>
        <begin position="2860"/>
        <end position="2938"/>
    </location>
</feature>
<dbReference type="Pfam" id="PF16197">
    <property type="entry name" value="KAsynt_C_assoc"/>
    <property type="match status" value="2"/>
</dbReference>
<dbReference type="InterPro" id="IPR049900">
    <property type="entry name" value="PKS_mFAS_DH"/>
</dbReference>
<dbReference type="InterPro" id="IPR015083">
    <property type="entry name" value="NorB/c/GfsB-D-like_docking"/>
</dbReference>
<dbReference type="CDD" id="cd00833">
    <property type="entry name" value="PKS"/>
    <property type="match status" value="2"/>
</dbReference>
<keyword evidence="14" id="KW-1185">Reference proteome</keyword>
<evidence type="ECO:0000256" key="7">
    <source>
        <dbReference type="ARBA" id="ARBA00023268"/>
    </source>
</evidence>
<accession>A0ABS4TW87</accession>
<feature type="domain" description="Carrier" evidence="10">
    <location>
        <begin position="1539"/>
        <end position="1616"/>
    </location>
</feature>
<dbReference type="PROSITE" id="PS52004">
    <property type="entry name" value="KS3_2"/>
    <property type="match status" value="2"/>
</dbReference>
<dbReference type="PANTHER" id="PTHR43775">
    <property type="entry name" value="FATTY ACID SYNTHASE"/>
    <property type="match status" value="1"/>
</dbReference>
<dbReference type="Pfam" id="PF00698">
    <property type="entry name" value="Acyl_transf_1"/>
    <property type="match status" value="2"/>
</dbReference>
<dbReference type="SUPFAM" id="SSF51735">
    <property type="entry name" value="NAD(P)-binding Rossmann-fold domains"/>
    <property type="match status" value="3"/>
</dbReference>
<dbReference type="InterPro" id="IPR020841">
    <property type="entry name" value="PKS_Beta-ketoAc_synthase_dom"/>
</dbReference>
<feature type="domain" description="Ketosynthase family 3 (KS3)" evidence="11">
    <location>
        <begin position="1633"/>
        <end position="2055"/>
    </location>
</feature>
<evidence type="ECO:0000256" key="5">
    <source>
        <dbReference type="ARBA" id="ARBA00022679"/>
    </source>
</evidence>
<dbReference type="PROSITE" id="PS50075">
    <property type="entry name" value="CARRIER"/>
    <property type="match status" value="2"/>
</dbReference>
<dbReference type="Pfam" id="PF00109">
    <property type="entry name" value="ketoacyl-synt"/>
    <property type="match status" value="2"/>
</dbReference>
<dbReference type="PROSITE" id="PS52019">
    <property type="entry name" value="PKS_MFAS_DH"/>
    <property type="match status" value="1"/>
</dbReference>
<keyword evidence="4" id="KW-0597">Phosphoprotein</keyword>
<dbReference type="InterPro" id="IPR018201">
    <property type="entry name" value="Ketoacyl_synth_AS"/>
</dbReference>
<evidence type="ECO:0000256" key="3">
    <source>
        <dbReference type="ARBA" id="ARBA00022450"/>
    </source>
</evidence>
<feature type="region of interest" description="N-terminal hotdog fold" evidence="9">
    <location>
        <begin position="879"/>
        <end position="995"/>
    </location>
</feature>
<organism evidence="13 14">
    <name type="scientific">Kibdelosporangium banguiense</name>
    <dbReference type="NCBI Taxonomy" id="1365924"/>
    <lineage>
        <taxon>Bacteria</taxon>
        <taxon>Bacillati</taxon>
        <taxon>Actinomycetota</taxon>
        <taxon>Actinomycetes</taxon>
        <taxon>Pseudonocardiales</taxon>
        <taxon>Pseudonocardiaceae</taxon>
        <taxon>Kibdelosporangium</taxon>
    </lineage>
</organism>
<dbReference type="GO" id="GO:0016740">
    <property type="term" value="F:transferase activity"/>
    <property type="evidence" value="ECO:0007669"/>
    <property type="project" value="UniProtKB-KW"/>
</dbReference>
<feature type="domain" description="Ketosynthase family 3 (KS3)" evidence="11">
    <location>
        <begin position="33"/>
        <end position="448"/>
    </location>
</feature>
<dbReference type="Pfam" id="PF00550">
    <property type="entry name" value="PP-binding"/>
    <property type="match status" value="2"/>
</dbReference>
<feature type="active site" description="Proton donor; for dehydratase activity" evidence="9">
    <location>
        <position position="1063"/>
    </location>
</feature>
<dbReference type="Pfam" id="PF08659">
    <property type="entry name" value="KR"/>
    <property type="match status" value="1"/>
</dbReference>
<dbReference type="PROSITE" id="PS00012">
    <property type="entry name" value="PHOSPHOPANTETHEINE"/>
    <property type="match status" value="2"/>
</dbReference>
<keyword evidence="7" id="KW-0511">Multifunctional enzyme</keyword>
<dbReference type="InterPro" id="IPR016036">
    <property type="entry name" value="Malonyl_transacylase_ACP-bd"/>
</dbReference>
<dbReference type="InterPro" id="IPR020806">
    <property type="entry name" value="PKS_PP-bd"/>
</dbReference>
<dbReference type="Gene3D" id="3.10.129.110">
    <property type="entry name" value="Polyketide synthase dehydratase"/>
    <property type="match status" value="1"/>
</dbReference>
<protein>
    <submittedName>
        <fullName evidence="13">Acyl transferase domain-containing protein/acyl carrier protein</fullName>
    </submittedName>
</protein>
<evidence type="ECO:0000313" key="13">
    <source>
        <dbReference type="EMBL" id="MBP2328654.1"/>
    </source>
</evidence>
<comment type="cofactor">
    <cofactor evidence="1">
        <name>pantetheine 4'-phosphate</name>
        <dbReference type="ChEBI" id="CHEBI:47942"/>
    </cofactor>
</comment>
<sequence length="2943" mass="308660">MTNEDKIRYYLKRATADLREAKKRIEDLEAGRAEPLAIVGMACRFPGGADRPGLLWDVLANGRDVIGDLPTDRGWDLTALAGTSASVEGGFLRGVADFDAEFFGMSPREALATDPQQRLLLEVVWDALEDAGLDPLALRGTETGVFIGTAGDDYLPLVQQHAELTEGYTMTGNAASIVSGRVAYVLGLVGPAVSVDTACSSSLVALHVAGESLRRGECSLAVVGGVTVMSSPLTMVEFTRQGGLAPDGRCKAFGAGANGTGFAEGAGVLVVERLSDAVRRGGRVLGVVRGSAVNSDGGSNGLTAPSGPSQVRVVRRALAGAGLSPCDVDVVEGHGTGTKLGDPIEVNALLEVFGGRDRPLWLGSVKSNIGHAQAAAGVAGVIKMIESMRHGVLPRTLHADEPSPHVEWDGSVRLLTESRVWPETGRPRRAGVSSFGISGTNAHVIVEQAPVVEPSVGSVVLPVVPWVVSAHSGQALDERLAGLSGVEAGALDVGFSLLSRAVFDHRAVVVGERIVRGVVASGSGVGLLFSGQGPQRWGMGRELRAVFPVFARAWGEVCRVMDPLLPEPLTGVVDGDVGLLGRTDFAQAGLFAFEVALFRLLESWGVRPDVLVGHSVGEIAAACVVGVWSLEDACRLVVARGRLMQALPSGGVMVSVPVGEADAEKVLSGLVSVAAVNGVRSVVLSGAADDVAAVVARLGVRGRELSVSHGFHSVLMEPMLAEFGAVVAGLSSSDPVVPMVSTRTGRLVEPGELRDPEYWVRQVREPVRFADAVDTARAMGIARFAEVGPDTVLAGLAADGLPPDAVVVGLQHRRLGDVEALFTGLAELWVNGVEVDWRNVFTDTGAQRAELPGYPFQRTRYWLDPITDRGFPGAVPVRHALLTAEAVLGGAQRVATGRLVGSGWLGDHRVLGTAVVAGAVVLELVATAGLLFGSPVIHELELTRPLVLASDLLVQVVVGDERSDGLRPVRVCARDDDGQWTDHATGTLAAAFTSETPSVAQLFDGEQLDVDDLYPRLAERGYDYGPAFQGLQRIWRAGDTVGVEIAVPEEADGEFTVHPVLLDAALQALPAAAGGQALMPFVFTDVQLYPSRARVGQAWHRQVGPDTFTTLVCDPDGQPLIRIGQVRCRPADPHALGGTDRLQVLGWHPIEDTGPAGPAGWVSLGRPVGHGIPVVTDLAEAVGKAVVLVPCSDPHHMLDVLHAWFATDLDETRLVVLVEDSVAGAAGSGLVRVAQAERPGRITVVQAGSDVSAAVGTLVRGMPDVAHCAVRDDAVLVPRLVQSSASRSRPDLAAGPVLITGGTGALGRAVAEHLVRAWGVRELFLVSRRGHTAEFGAELGAKIRIHAVDVTDRARLYEILPANLSAVVHAAGVLDDVLLESLTPARLDAQLAPKLGGLETLHELAPDALHIVFSSVAGLVGSAGQGGYAAANAAVDAFVRQRRAQGLPAVSIAWGLWAGDGMGSREVRGLLPMPPEDALAMFDQALTAAEPNVVAARWDRAVLADLARAGLLAPELTDLAGGPVRRAARSGIAGLPDEERAKAVQALVLDRIADVLGHPVDRIDPGRAFSDLGVDSLTSLELRNRLGIALELSLPAGIVFDHPTPAALSAFLTAQLADKKPIRPAVTAPVAVDEPLAIVGMACRYPGGVTSPADLWDLVAAGRDAVSWFPADRGWPVAALHDPTRSRTGTSVTAQGGFLYEAADFDAGFFGMSPREALATDPQQRLLLEVVWDALEDAGFDPGGLRGSETGVVTGVMYNDYGSRLTEIPDEVEGQLLTGSAASVASGRIAYSFGFVGPAISVDTACSSSLVGLHVAGGLLRGGECSLAVVGGVSVMSSPAVFVEFSRQGGLAVDGRCKAFGVGADGVGWGEGVGVLVVERLSDAVRRGGRVLGVVRGSAVNSDGGSNGLTAPSGPSQVRVVRRALAGAGLSPCDVDVVEAHGTGTKLGDPIEAQALMEVFGGRDRPLWLGSVKSNIGHAQAAAGVAGVIKMIESMRHGVLPRTLHADEPSPHVEWDGSVRLLTESRVWPETGRPRRAGVSSFGISGTNAHVIVEQAPVVEPSVGSVVLPVVPWVVSAHSGQALDERLAGLSGVEAGALDVGFSLLSRAVFDHRAVRVGERFIRGMVSAGTSVGFLFSGQGPQRRGMGRELRAVFPVFARAWGEVCRVMNPLLPEPLTEVVDGNAELLGRTDFAQAGLFAFEVALFRLLESWGVRPDVLVGHSVGEIAAACVAGVWSLEDACRLVVARGRLMQALPSGGVMVSVRVSEADAEKVLFGLVSIAAVNGARSVVLSGTADAVDQVVARLGVPGRKLSVSHGFHSVLMEPMLAEFGAVVAGLSPSDPVVPMVSTRTGRLVEPGELRDPEYWVRQVREPVRFADAVDTARAMGITRFAEIGPDTVLATLAGDGLSAGAVVAGLQHRRVADVEALFTGLAELWVNGVEVDWRDVFTDTGAQRVALPGYPFQRTRYWLDPEPAKSAGPDEELWRAVDDDDLDSLLDGGEDLAAARAMLRSWRHRLTEESIVDRMRRRTDWVAYTRLSVRGPAGRWLLIGAAGDPVIDQCRHALSVDGVEVIIVAPGAEYDQDVQGVLAANVDVDLTGFDVPTWVVTAGAIGAVPGDEPPEPATARQWAEAQAWPVTGVIDLQAAPSRPDDQASLLRRLLDGDGGTFAVRDSGVFTPRLVPAAPPSAHRRWRGQTVLLVAESDTAGPLAKLLARRGAAGLVVVSDRQEHLELDLPVETFAVAPAELTEWDGRTELKRFLDRTTVTAVVYAAGPVEPAEVLDQYTAGLPFTLVSLDPVAYAGHAALVARRGNGSAIAVLGQQDLTEVMLGRLLDYEDPAVALVPDRPAESTVVEADEPVDPETRLLRLVRTEVADVLGHPEADAVAPDADLAELGMSSLTAVDLRKRLVVATGLDIPASVAFDYTTPRALAGYLVAELDAKET</sequence>
<dbReference type="InterPro" id="IPR020807">
    <property type="entry name" value="PKS_DH"/>
</dbReference>
<dbReference type="SUPFAM" id="SSF55048">
    <property type="entry name" value="Probable ACP-binding domain of malonyl-CoA ACP transacylase"/>
    <property type="match status" value="2"/>
</dbReference>
<dbReference type="InterPro" id="IPR016035">
    <property type="entry name" value="Acyl_Trfase/lysoPLipase"/>
</dbReference>
<dbReference type="InterPro" id="IPR050091">
    <property type="entry name" value="PKS_NRPS_Biosynth_Enz"/>
</dbReference>
<dbReference type="CDD" id="cd08956">
    <property type="entry name" value="KR_3_FAS_SDR_x"/>
    <property type="match status" value="1"/>
</dbReference>
<evidence type="ECO:0000256" key="6">
    <source>
        <dbReference type="ARBA" id="ARBA00023194"/>
    </source>
</evidence>
<dbReference type="InterPro" id="IPR036736">
    <property type="entry name" value="ACP-like_sf"/>
</dbReference>
<dbReference type="InterPro" id="IPR049552">
    <property type="entry name" value="PKS_DH_N"/>
</dbReference>
<dbReference type="InterPro" id="IPR009081">
    <property type="entry name" value="PP-bd_ACP"/>
</dbReference>
<feature type="active site" description="Proton acceptor; for dehydratase activity" evidence="9">
    <location>
        <position position="908"/>
    </location>
</feature>
<feature type="region of interest" description="C-terminal hotdog fold" evidence="9">
    <location>
        <begin position="1005"/>
        <end position="1137"/>
    </location>
</feature>
<dbReference type="Pfam" id="PF21089">
    <property type="entry name" value="PKS_DH_N"/>
    <property type="match status" value="1"/>
</dbReference>
<dbReference type="Proteomes" id="UP001519332">
    <property type="component" value="Unassembled WGS sequence"/>
</dbReference>
<dbReference type="InterPro" id="IPR014031">
    <property type="entry name" value="Ketoacyl_synth_C"/>
</dbReference>
<evidence type="ECO:0000256" key="9">
    <source>
        <dbReference type="PROSITE-ProRule" id="PRU01363"/>
    </source>
</evidence>
<reference evidence="13 14" key="1">
    <citation type="submission" date="2021-03" db="EMBL/GenBank/DDBJ databases">
        <title>Sequencing the genomes of 1000 actinobacteria strains.</title>
        <authorList>
            <person name="Klenk H.-P."/>
        </authorList>
    </citation>
    <scope>NUCLEOTIDE SEQUENCE [LARGE SCALE GENOMIC DNA]</scope>
    <source>
        <strain evidence="13 14">DSM 46670</strain>
    </source>
</reference>
<dbReference type="SMART" id="SM00827">
    <property type="entry name" value="PKS_AT"/>
    <property type="match status" value="2"/>
</dbReference>
<dbReference type="SMART" id="SM00822">
    <property type="entry name" value="PKS_KR"/>
    <property type="match status" value="1"/>
</dbReference>
<dbReference type="InterPro" id="IPR036291">
    <property type="entry name" value="NAD(P)-bd_dom_sf"/>
</dbReference>
<keyword evidence="5 13" id="KW-0808">Transferase</keyword>
<dbReference type="Gene3D" id="3.40.50.720">
    <property type="entry name" value="NAD(P)-binding Rossmann-like Domain"/>
    <property type="match status" value="2"/>
</dbReference>
<dbReference type="PANTHER" id="PTHR43775:SF51">
    <property type="entry name" value="INACTIVE PHENOLPHTHIOCEROL SYNTHESIS POLYKETIDE SYNTHASE TYPE I PKS1-RELATED"/>
    <property type="match status" value="1"/>
</dbReference>
<dbReference type="InterPro" id="IPR013968">
    <property type="entry name" value="PKS_KR"/>
</dbReference>
<dbReference type="SUPFAM" id="SSF47336">
    <property type="entry name" value="ACP-like"/>
    <property type="match status" value="2"/>
</dbReference>
<evidence type="ECO:0000256" key="1">
    <source>
        <dbReference type="ARBA" id="ARBA00001957"/>
    </source>
</evidence>
<keyword evidence="8" id="KW-0012">Acyltransferase</keyword>
<dbReference type="InterPro" id="IPR032821">
    <property type="entry name" value="PKS_assoc"/>
</dbReference>
<name>A0ABS4TW87_9PSEU</name>
<evidence type="ECO:0000256" key="2">
    <source>
        <dbReference type="ARBA" id="ARBA00004792"/>
    </source>
</evidence>